<evidence type="ECO:0000256" key="3">
    <source>
        <dbReference type="ARBA" id="ARBA00023157"/>
    </source>
</evidence>
<dbReference type="InterPro" id="IPR011065">
    <property type="entry name" value="Kunitz_inhibitor_STI-like_sf"/>
</dbReference>
<reference evidence="5" key="1">
    <citation type="submission" date="2023-10" db="EMBL/GenBank/DDBJ databases">
        <authorList>
            <person name="Domelevo Entfellner J.-B."/>
        </authorList>
    </citation>
    <scope>NUCLEOTIDE SEQUENCE</scope>
</reference>
<gene>
    <name evidence="5" type="ORF">AYBTSS11_LOCUS25255</name>
</gene>
<organism evidence="5 6">
    <name type="scientific">Sphenostylis stenocarpa</name>
    <dbReference type="NCBI Taxonomy" id="92480"/>
    <lineage>
        <taxon>Eukaryota</taxon>
        <taxon>Viridiplantae</taxon>
        <taxon>Streptophyta</taxon>
        <taxon>Embryophyta</taxon>
        <taxon>Tracheophyta</taxon>
        <taxon>Spermatophyta</taxon>
        <taxon>Magnoliopsida</taxon>
        <taxon>eudicotyledons</taxon>
        <taxon>Gunneridae</taxon>
        <taxon>Pentapetalae</taxon>
        <taxon>rosids</taxon>
        <taxon>fabids</taxon>
        <taxon>Fabales</taxon>
        <taxon>Fabaceae</taxon>
        <taxon>Papilionoideae</taxon>
        <taxon>50 kb inversion clade</taxon>
        <taxon>NPAAA clade</taxon>
        <taxon>indigoferoid/millettioid clade</taxon>
        <taxon>Phaseoleae</taxon>
        <taxon>Sphenostylis</taxon>
    </lineage>
</organism>
<dbReference type="Gene3D" id="2.80.10.50">
    <property type="match status" value="1"/>
</dbReference>
<protein>
    <submittedName>
        <fullName evidence="5">Uncharacterized protein</fullName>
    </submittedName>
</protein>
<dbReference type="PANTHER" id="PTHR33107">
    <property type="entry name" value="KUNITZ TRYPSIN INHIBITOR 2"/>
    <property type="match status" value="1"/>
</dbReference>
<dbReference type="CDD" id="cd23377">
    <property type="entry name" value="beta-trefoil_STI_MP4-like"/>
    <property type="match status" value="1"/>
</dbReference>
<dbReference type="SUPFAM" id="SSF50386">
    <property type="entry name" value="STI-like"/>
    <property type="match status" value="1"/>
</dbReference>
<accession>A0AA86W0E3</accession>
<dbReference type="AlphaFoldDB" id="A0AA86W0E3"/>
<keyword evidence="2" id="KW-0722">Serine protease inhibitor</keyword>
<dbReference type="Gramene" id="rna-AYBTSS11_LOCUS25255">
    <property type="protein sequence ID" value="CAJ1973195.1"/>
    <property type="gene ID" value="gene-AYBTSS11_LOCUS25255"/>
</dbReference>
<dbReference type="EMBL" id="OY731406">
    <property type="protein sequence ID" value="CAJ1973195.1"/>
    <property type="molecule type" value="Genomic_DNA"/>
</dbReference>
<name>A0AA86W0E3_9FABA</name>
<keyword evidence="1" id="KW-0646">Protease inhibitor</keyword>
<dbReference type="SMART" id="SM00452">
    <property type="entry name" value="STI"/>
    <property type="match status" value="1"/>
</dbReference>
<dbReference type="PROSITE" id="PS00283">
    <property type="entry name" value="SOYBEAN_KUNITZ"/>
    <property type="match status" value="1"/>
</dbReference>
<keyword evidence="3" id="KW-1015">Disulfide bond</keyword>
<dbReference type="PANTHER" id="PTHR33107:SF21">
    <property type="entry name" value="KUNITZ FAMILY TRYPSIN AND PROTEASE INHIBITOR PROTEIN"/>
    <property type="match status" value="1"/>
</dbReference>
<evidence type="ECO:0000256" key="4">
    <source>
        <dbReference type="SAM" id="SignalP"/>
    </source>
</evidence>
<dbReference type="Proteomes" id="UP001189624">
    <property type="component" value="Chromosome 9"/>
</dbReference>
<dbReference type="InterPro" id="IPR002160">
    <property type="entry name" value="Prot_inh_Kunz-lg"/>
</dbReference>
<dbReference type="Pfam" id="PF00197">
    <property type="entry name" value="Kunitz_legume"/>
    <property type="match status" value="1"/>
</dbReference>
<dbReference type="GO" id="GO:0004867">
    <property type="term" value="F:serine-type endopeptidase inhibitor activity"/>
    <property type="evidence" value="ECO:0007669"/>
    <property type="project" value="UniProtKB-KW"/>
</dbReference>
<proteinExistence type="predicted"/>
<evidence type="ECO:0000313" key="5">
    <source>
        <dbReference type="EMBL" id="CAJ1973195.1"/>
    </source>
</evidence>
<evidence type="ECO:0000256" key="1">
    <source>
        <dbReference type="ARBA" id="ARBA00022690"/>
    </source>
</evidence>
<keyword evidence="4" id="KW-0732">Signal</keyword>
<feature type="signal peptide" evidence="4">
    <location>
        <begin position="1"/>
        <end position="16"/>
    </location>
</feature>
<feature type="chain" id="PRO_5041700104" evidence="4">
    <location>
        <begin position="17"/>
        <end position="206"/>
    </location>
</feature>
<keyword evidence="6" id="KW-1185">Reference proteome</keyword>
<evidence type="ECO:0000313" key="6">
    <source>
        <dbReference type="Proteomes" id="UP001189624"/>
    </source>
</evidence>
<evidence type="ECO:0000256" key="2">
    <source>
        <dbReference type="ARBA" id="ARBA00022900"/>
    </source>
</evidence>
<sequence>MKAILIVSLSFLPLLAFLTNATIKNADQVIDVYGNGVFPGISYYILPAVPAPVNPPDNGGLKLAKTGNSNCALTVLHDNSKLGFPVKFILPGISLIEIYIGSPLEIKFKDSPQCAKSPKWMVFVDKELNETFVGIGGAEGHPGQQIFDGTFHVEIYNFWYKLVFCQTNSTTCSDIGMFHPLKGEDGRRLYLTKNKPFNVMFLNATH</sequence>